<dbReference type="RefSeq" id="WP_100904864.1">
    <property type="nucleotide sequence ID" value="NZ_CP017766.1"/>
</dbReference>
<accession>A0A2H4VT28</accession>
<comment type="subcellular location">
    <subcellularLocation>
        <location evidence="1">Membrane</location>
        <topology evidence="1">Multi-pass membrane protein</topology>
    </subcellularLocation>
</comment>
<dbReference type="EMBL" id="CP017768">
    <property type="protein sequence ID" value="AUB61264.1"/>
    <property type="molecule type" value="Genomic_DNA"/>
</dbReference>
<feature type="transmembrane region" description="Helical" evidence="6">
    <location>
        <begin position="269"/>
        <end position="290"/>
    </location>
</feature>
<dbReference type="Proteomes" id="UP000232806">
    <property type="component" value="Chromosome"/>
</dbReference>
<dbReference type="SUPFAM" id="SSF103473">
    <property type="entry name" value="MFS general substrate transporter"/>
    <property type="match status" value="1"/>
</dbReference>
<feature type="transmembrane region" description="Helical" evidence="6">
    <location>
        <begin position="112"/>
        <end position="130"/>
    </location>
</feature>
<dbReference type="InterPro" id="IPR036259">
    <property type="entry name" value="MFS_trans_sf"/>
</dbReference>
<dbReference type="InterPro" id="IPR011701">
    <property type="entry name" value="MFS"/>
</dbReference>
<feature type="transmembrane region" description="Helical" evidence="6">
    <location>
        <begin position="84"/>
        <end position="106"/>
    </location>
</feature>
<feature type="transmembrane region" description="Helical" evidence="6">
    <location>
        <begin position="16"/>
        <end position="40"/>
    </location>
</feature>
<evidence type="ECO:0000313" key="12">
    <source>
        <dbReference type="Proteomes" id="UP000232806"/>
    </source>
</evidence>
<dbReference type="PANTHER" id="PTHR42718">
    <property type="entry name" value="MAJOR FACILITATOR SUPERFAMILY MULTIDRUG TRANSPORTER MFSC"/>
    <property type="match status" value="1"/>
</dbReference>
<evidence type="ECO:0000256" key="6">
    <source>
        <dbReference type="SAM" id="Phobius"/>
    </source>
</evidence>
<dbReference type="EMBL" id="JABBYL010000027">
    <property type="protein sequence ID" value="NMO09723.1"/>
    <property type="molecule type" value="Genomic_DNA"/>
</dbReference>
<dbReference type="Gene3D" id="1.20.1720.10">
    <property type="entry name" value="Multidrug resistance protein D"/>
    <property type="match status" value="1"/>
</dbReference>
<dbReference type="EMBL" id="CP017766">
    <property type="protein sequence ID" value="AUB54888.1"/>
    <property type="molecule type" value="Genomic_DNA"/>
</dbReference>
<dbReference type="KEGG" id="msub:BK009_11640"/>
<feature type="transmembrane region" description="Helical" evidence="6">
    <location>
        <begin position="357"/>
        <end position="382"/>
    </location>
</feature>
<dbReference type="InterPro" id="IPR020846">
    <property type="entry name" value="MFS_dom"/>
</dbReference>
<feature type="transmembrane region" description="Helical" evidence="6">
    <location>
        <begin position="332"/>
        <end position="351"/>
    </location>
</feature>
<evidence type="ECO:0000313" key="13">
    <source>
        <dbReference type="Proteomes" id="UP000591058"/>
    </source>
</evidence>
<dbReference type="OrthoDB" id="117970at2157"/>
<dbReference type="Proteomes" id="UP000591058">
    <property type="component" value="Unassembled WGS sequence"/>
</dbReference>
<feature type="domain" description="Major facilitator superfamily (MFS) profile" evidence="7">
    <location>
        <begin position="18"/>
        <end position="464"/>
    </location>
</feature>
<accession>A0A2H4V9Y4</accession>
<evidence type="ECO:0000256" key="3">
    <source>
        <dbReference type="ARBA" id="ARBA00022692"/>
    </source>
</evidence>
<keyword evidence="2" id="KW-0813">Transport</keyword>
<dbReference type="PRINTS" id="PR01036">
    <property type="entry name" value="TCRTETB"/>
</dbReference>
<dbReference type="Pfam" id="PF07690">
    <property type="entry name" value="MFS_1"/>
    <property type="match status" value="2"/>
</dbReference>
<proteinExistence type="predicted"/>
<dbReference type="GO" id="GO:0022857">
    <property type="term" value="F:transmembrane transporter activity"/>
    <property type="evidence" value="ECO:0007669"/>
    <property type="project" value="InterPro"/>
</dbReference>
<evidence type="ECO:0000313" key="10">
    <source>
        <dbReference type="EMBL" id="NMO09723.1"/>
    </source>
</evidence>
<evidence type="ECO:0000256" key="4">
    <source>
        <dbReference type="ARBA" id="ARBA00022989"/>
    </source>
</evidence>
<feature type="transmembrane region" description="Helical" evidence="6">
    <location>
        <begin position="437"/>
        <end position="458"/>
    </location>
</feature>
<dbReference type="CDD" id="cd17321">
    <property type="entry name" value="MFS_MMR_MDR_like"/>
    <property type="match status" value="1"/>
</dbReference>
<dbReference type="GO" id="GO:0016020">
    <property type="term" value="C:membrane"/>
    <property type="evidence" value="ECO:0007669"/>
    <property type="project" value="UniProtKB-SubCell"/>
</dbReference>
<feature type="transmembrane region" description="Helical" evidence="6">
    <location>
        <begin position="229"/>
        <end position="248"/>
    </location>
</feature>
<dbReference type="PROSITE" id="PS50850">
    <property type="entry name" value="MFS"/>
    <property type="match status" value="1"/>
</dbReference>
<feature type="transmembrane region" description="Helical" evidence="6">
    <location>
        <begin position="204"/>
        <end position="223"/>
    </location>
</feature>
<evidence type="ECO:0000313" key="8">
    <source>
        <dbReference type="EMBL" id="AUB54888.1"/>
    </source>
</evidence>
<evidence type="ECO:0000313" key="9">
    <source>
        <dbReference type="EMBL" id="AUB61264.1"/>
    </source>
</evidence>
<keyword evidence="4 6" id="KW-1133">Transmembrane helix</keyword>
<evidence type="ECO:0000256" key="5">
    <source>
        <dbReference type="ARBA" id="ARBA00023136"/>
    </source>
</evidence>
<feature type="transmembrane region" description="Helical" evidence="6">
    <location>
        <begin position="52"/>
        <end position="72"/>
    </location>
</feature>
<dbReference type="PANTHER" id="PTHR42718:SF9">
    <property type="entry name" value="MAJOR FACILITATOR SUPERFAMILY MULTIDRUG TRANSPORTER MFSC"/>
    <property type="match status" value="1"/>
</dbReference>
<organism evidence="8 12">
    <name type="scientific">Methanobacterium subterraneum</name>
    <dbReference type="NCBI Taxonomy" id="59277"/>
    <lineage>
        <taxon>Archaea</taxon>
        <taxon>Methanobacteriati</taxon>
        <taxon>Methanobacteriota</taxon>
        <taxon>Methanomada group</taxon>
        <taxon>Methanobacteria</taxon>
        <taxon>Methanobacteriales</taxon>
        <taxon>Methanobacteriaceae</taxon>
        <taxon>Methanobacterium</taxon>
    </lineage>
</organism>
<dbReference type="GeneID" id="35127162"/>
<keyword evidence="3 6" id="KW-0812">Transmembrane</keyword>
<feature type="transmembrane region" description="Helical" evidence="6">
    <location>
        <begin position="173"/>
        <end position="192"/>
    </location>
</feature>
<dbReference type="FunFam" id="1.20.1250.20:FF:000503">
    <property type="entry name" value="Drug resistance transporter, EmrB/QacA subfamily"/>
    <property type="match status" value="1"/>
</dbReference>
<protein>
    <submittedName>
        <fullName evidence="8">MFS transporter</fullName>
    </submittedName>
</protein>
<keyword evidence="5 6" id="KW-0472">Membrane</keyword>
<evidence type="ECO:0000313" key="11">
    <source>
        <dbReference type="Proteomes" id="UP000232631"/>
    </source>
</evidence>
<dbReference type="AlphaFoldDB" id="A0A2H4V9Y4"/>
<gene>
    <name evidence="8" type="ORF">BK007_01875</name>
    <name evidence="9" type="ORF">BK009_11640</name>
    <name evidence="10" type="ORF">HG719_07750</name>
</gene>
<feature type="transmembrane region" description="Helical" evidence="6">
    <location>
        <begin position="403"/>
        <end position="425"/>
    </location>
</feature>
<evidence type="ECO:0000256" key="2">
    <source>
        <dbReference type="ARBA" id="ARBA00022448"/>
    </source>
</evidence>
<dbReference type="Gene3D" id="1.20.1250.20">
    <property type="entry name" value="MFS general substrate transporter like domains"/>
    <property type="match status" value="1"/>
</dbReference>
<feature type="transmembrane region" description="Helical" evidence="6">
    <location>
        <begin position="142"/>
        <end position="161"/>
    </location>
</feature>
<name>A0A2H4V9Y4_9EURY</name>
<keyword evidence="11" id="KW-1185">Reference proteome</keyword>
<reference evidence="11 12" key="1">
    <citation type="submission" date="2016-10" db="EMBL/GenBank/DDBJ databases">
        <title>Comparative genomics between deep and shallow subseafloor isolates.</title>
        <authorList>
            <person name="Ishii S."/>
            <person name="Miller J.R."/>
            <person name="Sutton G."/>
            <person name="Suzuki S."/>
            <person name="Methe B."/>
            <person name="Inagaki F."/>
            <person name="Imachi H."/>
        </authorList>
    </citation>
    <scope>NUCLEOTIDE SEQUENCE [LARGE SCALE GENOMIC DNA]</scope>
    <source>
        <strain evidence="9 11">A8p</strain>
        <strain evidence="8 12">MO-MB1</strain>
    </source>
</reference>
<sequence>MTPNVSTPIVSNDIKIAALLAATIASFFTPFMGSSVNIALPSIGLDFGADAIILNWVTNGFLLAAAIFAVPFGRVADIHGMKKIFTYGIILFTVASLLCALSPTAYTLIGSRILQGIGSAMIFVTGLAIISSVYPPHHRGKAIGINVAAVYVGLSFGPVLGGLMTQYLGWRSLFLLMIPFGLLVTAIVFWKLNDEWAASRGEKFDYVGSILYSLMLFLVMYGFSSLPQIDGWAMLILGIVGFVAFIRWELKAKSPVFNVRLFKNTAFTFSSLAALINYSATFAVTLLLSYYLQFIKGLEPQAAGLILVAQPIIMAITAPIAGRMSDRFDARLIATTGMATVTLALFTLTFIDGNTPLNDIIIGLGVLGLGFGLFSSPNTNVIMGSVERRFYGVASATVSTMRLIGQTMSIGIATLVFSLFIGRVQLTPDQYPALLESIQLCFVVFTALCFIGVFVSWWRGEKKDVENGG</sequence>
<feature type="transmembrane region" description="Helical" evidence="6">
    <location>
        <begin position="302"/>
        <end position="320"/>
    </location>
</feature>
<evidence type="ECO:0000259" key="7">
    <source>
        <dbReference type="PROSITE" id="PS50850"/>
    </source>
</evidence>
<dbReference type="Proteomes" id="UP000232631">
    <property type="component" value="Chromosome"/>
</dbReference>
<evidence type="ECO:0000256" key="1">
    <source>
        <dbReference type="ARBA" id="ARBA00004141"/>
    </source>
</evidence>
<reference evidence="10 13" key="2">
    <citation type="submission" date="2020-04" db="EMBL/GenBank/DDBJ databases">
        <title>Draft genome of Methanobacterium subterraneum isolated from animal feces.</title>
        <authorList>
            <person name="Ouboter H.T."/>
            <person name="Berger S."/>
            <person name="Gungor E."/>
            <person name="Jetten M.S.M."/>
            <person name="Welte C.U."/>
        </authorList>
    </citation>
    <scope>NUCLEOTIDE SEQUENCE [LARGE SCALE GENOMIC DNA]</scope>
    <source>
        <strain evidence="10">HO_2020</strain>
    </source>
</reference>